<reference evidence="7" key="1">
    <citation type="submission" date="2015-07" db="EMBL/GenBank/DDBJ databases">
        <title>MeaNS - Measles Nucleotide Surveillance Program.</title>
        <authorList>
            <person name="Tran T."/>
            <person name="Druce J."/>
        </authorList>
    </citation>
    <scope>NUCLEOTIDE SEQUENCE</scope>
    <source>
        <strain evidence="7">UCB-OBI-ISO-001</strain>
        <tissue evidence="7">Gonad</tissue>
    </source>
</reference>
<name>A0A0L8FIL9_OCTBM</name>
<dbReference type="OMA" id="FWIDIIC"/>
<proteinExistence type="predicted"/>
<dbReference type="STRING" id="37653.A0A0L8FIL9"/>
<sequence>MAGTVQTALALAPPLLAPLMLFGGLFLNTGSIPDYFIWLKYISWFSYSVEVITVNQWENVQNITCKKYEPCKFSTGEDVIKFLNFSEENYKLDFIMMAVLFVGFRLVGYFCLLLRARCCSRNSCCC</sequence>
<evidence type="ECO:0000256" key="2">
    <source>
        <dbReference type="ARBA" id="ARBA00022692"/>
    </source>
</evidence>
<evidence type="ECO:0000256" key="5">
    <source>
        <dbReference type="SAM" id="Phobius"/>
    </source>
</evidence>
<organism evidence="7">
    <name type="scientific">Octopus bimaculoides</name>
    <name type="common">California two-spotted octopus</name>
    <dbReference type="NCBI Taxonomy" id="37653"/>
    <lineage>
        <taxon>Eukaryota</taxon>
        <taxon>Metazoa</taxon>
        <taxon>Spiralia</taxon>
        <taxon>Lophotrochozoa</taxon>
        <taxon>Mollusca</taxon>
        <taxon>Cephalopoda</taxon>
        <taxon>Coleoidea</taxon>
        <taxon>Octopodiformes</taxon>
        <taxon>Octopoda</taxon>
        <taxon>Incirrata</taxon>
        <taxon>Octopodidae</taxon>
        <taxon>Octopus</taxon>
    </lineage>
</organism>
<accession>A0A0L8FIL9</accession>
<dbReference type="OrthoDB" id="66620at2759"/>
<feature type="transmembrane region" description="Helical" evidence="5">
    <location>
        <begin position="94"/>
        <end position="114"/>
    </location>
</feature>
<dbReference type="GO" id="GO:0140359">
    <property type="term" value="F:ABC-type transporter activity"/>
    <property type="evidence" value="ECO:0007669"/>
    <property type="project" value="InterPro"/>
</dbReference>
<dbReference type="InterPro" id="IPR013525">
    <property type="entry name" value="ABC2_TM"/>
</dbReference>
<feature type="domain" description="ABC-2 type transporter transmembrane" evidence="6">
    <location>
        <begin position="2"/>
        <end position="57"/>
    </location>
</feature>
<keyword evidence="4 5" id="KW-0472">Membrane</keyword>
<dbReference type="EMBL" id="KQ430782">
    <property type="protein sequence ID" value="KOF63652.1"/>
    <property type="molecule type" value="Genomic_DNA"/>
</dbReference>
<evidence type="ECO:0000259" key="6">
    <source>
        <dbReference type="Pfam" id="PF01061"/>
    </source>
</evidence>
<dbReference type="GO" id="GO:0016020">
    <property type="term" value="C:membrane"/>
    <property type="evidence" value="ECO:0007669"/>
    <property type="project" value="UniProtKB-SubCell"/>
</dbReference>
<evidence type="ECO:0000256" key="3">
    <source>
        <dbReference type="ARBA" id="ARBA00022989"/>
    </source>
</evidence>
<keyword evidence="3 5" id="KW-1133">Transmembrane helix</keyword>
<evidence type="ECO:0000313" key="7">
    <source>
        <dbReference type="EMBL" id="KOF63652.1"/>
    </source>
</evidence>
<comment type="subcellular location">
    <subcellularLocation>
        <location evidence="1">Membrane</location>
        <topology evidence="1">Multi-pass membrane protein</topology>
    </subcellularLocation>
</comment>
<feature type="transmembrane region" description="Helical" evidence="5">
    <location>
        <begin position="7"/>
        <end position="27"/>
    </location>
</feature>
<evidence type="ECO:0000256" key="1">
    <source>
        <dbReference type="ARBA" id="ARBA00004141"/>
    </source>
</evidence>
<evidence type="ECO:0000256" key="4">
    <source>
        <dbReference type="ARBA" id="ARBA00023136"/>
    </source>
</evidence>
<dbReference type="AlphaFoldDB" id="A0A0L8FIL9"/>
<keyword evidence="2 5" id="KW-0812">Transmembrane</keyword>
<gene>
    <name evidence="7" type="ORF">OCBIM_22018652mg</name>
</gene>
<protein>
    <recommendedName>
        <fullName evidence="6">ABC-2 type transporter transmembrane domain-containing protein</fullName>
    </recommendedName>
</protein>
<dbReference type="Pfam" id="PF01061">
    <property type="entry name" value="ABC2_membrane"/>
    <property type="match status" value="1"/>
</dbReference>